<feature type="signal peptide" evidence="1">
    <location>
        <begin position="1"/>
        <end position="19"/>
    </location>
</feature>
<keyword evidence="1" id="KW-0732">Signal</keyword>
<reference evidence="3" key="1">
    <citation type="journal article" date="2014" name="Int. J. Syst. Evol. Microbiol.">
        <title>Complete genome of a new Firmicutes species belonging to the dominant human colonic microbiota ('Ruminococcus bicirculans') reveals two chromosomes and a selective capacity to utilize plant glucans.</title>
        <authorList>
            <consortium name="NISC Comparative Sequencing Program"/>
            <person name="Wegmann U."/>
            <person name="Louis P."/>
            <person name="Goesmann A."/>
            <person name="Henrissat B."/>
            <person name="Duncan S.H."/>
            <person name="Flint H.J."/>
        </authorList>
    </citation>
    <scope>NUCLEOTIDE SEQUENCE</scope>
    <source>
        <strain evidence="3">NBRC 107715</strain>
    </source>
</reference>
<reference evidence="3" key="4">
    <citation type="submission" date="2023-01" db="EMBL/GenBank/DDBJ databases">
        <title>Draft genome sequence of Methylobacterium oxalidis strain NBRC 107715.</title>
        <authorList>
            <person name="Sun Q."/>
            <person name="Mori K."/>
        </authorList>
    </citation>
    <scope>NUCLEOTIDE SEQUENCE</scope>
    <source>
        <strain evidence="3">NBRC 107715</strain>
    </source>
</reference>
<dbReference type="RefSeq" id="WP_147028517.1">
    <property type="nucleotide sequence ID" value="NZ_BJZU01000133.1"/>
</dbReference>
<proteinExistence type="predicted"/>
<feature type="chain" id="PRO_5021969183" evidence="1">
    <location>
        <begin position="20"/>
        <end position="151"/>
    </location>
</feature>
<accession>A0A512JAM4</accession>
<dbReference type="Proteomes" id="UP001156856">
    <property type="component" value="Unassembled WGS sequence"/>
</dbReference>
<sequence length="151" mass="16568">MLRYAIPMALVLAATGARAAEMVEAPLPSRAPALVTQLVGYAITLEKCKAVKPGRNAQAPWLAIRAAYGGSQERWEHDQGRLKALVRTEINRRRLTMPEPADGWCEEAKRAYGRRGTVYPDAISMIDGSSSGVSLRAEVLFTADTLEVYQH</sequence>
<organism evidence="2 4">
    <name type="scientific">Methylobacterium oxalidis</name>
    <dbReference type="NCBI Taxonomy" id="944322"/>
    <lineage>
        <taxon>Bacteria</taxon>
        <taxon>Pseudomonadati</taxon>
        <taxon>Pseudomonadota</taxon>
        <taxon>Alphaproteobacteria</taxon>
        <taxon>Hyphomicrobiales</taxon>
        <taxon>Methylobacteriaceae</taxon>
        <taxon>Methylobacterium</taxon>
    </lineage>
</organism>
<dbReference type="OrthoDB" id="7993902at2"/>
<evidence type="ECO:0000313" key="3">
    <source>
        <dbReference type="EMBL" id="GLS64630.1"/>
    </source>
</evidence>
<dbReference type="EMBL" id="BJZU01000133">
    <property type="protein sequence ID" value="GEP07017.1"/>
    <property type="molecule type" value="Genomic_DNA"/>
</dbReference>
<dbReference type="AlphaFoldDB" id="A0A512JAM4"/>
<name>A0A512JAM4_9HYPH</name>
<evidence type="ECO:0000313" key="5">
    <source>
        <dbReference type="Proteomes" id="UP001156856"/>
    </source>
</evidence>
<comment type="caution">
    <text evidence="2">The sequence shown here is derived from an EMBL/GenBank/DDBJ whole genome shotgun (WGS) entry which is preliminary data.</text>
</comment>
<dbReference type="Proteomes" id="UP000321960">
    <property type="component" value="Unassembled WGS sequence"/>
</dbReference>
<reference evidence="2 4" key="3">
    <citation type="submission" date="2019-07" db="EMBL/GenBank/DDBJ databases">
        <title>Whole genome shotgun sequence of Methylobacterium oxalidis NBRC 107715.</title>
        <authorList>
            <person name="Hosoyama A."/>
            <person name="Uohara A."/>
            <person name="Ohji S."/>
            <person name="Ichikawa N."/>
        </authorList>
    </citation>
    <scope>NUCLEOTIDE SEQUENCE [LARGE SCALE GENOMIC DNA]</scope>
    <source>
        <strain evidence="2 4">NBRC 107715</strain>
    </source>
</reference>
<keyword evidence="5" id="KW-1185">Reference proteome</keyword>
<evidence type="ECO:0000313" key="2">
    <source>
        <dbReference type="EMBL" id="GEP07017.1"/>
    </source>
</evidence>
<reference evidence="5" key="2">
    <citation type="journal article" date="2019" name="Int. J. Syst. Evol. Microbiol.">
        <title>The Global Catalogue of Microorganisms (GCM) 10K type strain sequencing project: providing services to taxonomists for standard genome sequencing and annotation.</title>
        <authorList>
            <consortium name="The Broad Institute Genomics Platform"/>
            <consortium name="The Broad Institute Genome Sequencing Center for Infectious Disease"/>
            <person name="Wu L."/>
            <person name="Ma J."/>
        </authorList>
    </citation>
    <scope>NUCLEOTIDE SEQUENCE [LARGE SCALE GENOMIC DNA]</scope>
    <source>
        <strain evidence="5">NBRC 107715</strain>
    </source>
</reference>
<gene>
    <name evidence="3" type="ORF">GCM10007888_30110</name>
    <name evidence="2" type="ORF">MOX02_50550</name>
</gene>
<dbReference type="EMBL" id="BSPK01000049">
    <property type="protein sequence ID" value="GLS64630.1"/>
    <property type="molecule type" value="Genomic_DNA"/>
</dbReference>
<evidence type="ECO:0000256" key="1">
    <source>
        <dbReference type="SAM" id="SignalP"/>
    </source>
</evidence>
<protein>
    <submittedName>
        <fullName evidence="2">Uncharacterized protein</fullName>
    </submittedName>
</protein>
<evidence type="ECO:0000313" key="4">
    <source>
        <dbReference type="Proteomes" id="UP000321960"/>
    </source>
</evidence>